<sequence>MAPQRGAPARRARLAVLAPAAVAGLNATGALLDHLCEGHDEEWGSCPDLGTCDDCTPVDCRFSQWGEWYEGDGCIGLHFRHRSVRVPNNKCGKPCEGAKIESEVHLKPECRSRTQDCTFTEWGEWSACEDDLGQSTRAREVDRPPSLGGEPCAGGLEETRPCGGPDKQD</sequence>
<protein>
    <recommendedName>
        <fullName evidence="9">Spondin-like TSP1 domain-containing protein</fullName>
    </recommendedName>
</protein>
<evidence type="ECO:0000256" key="5">
    <source>
        <dbReference type="SAM" id="MobiDB-lite"/>
    </source>
</evidence>
<feature type="signal peptide" evidence="6">
    <location>
        <begin position="1"/>
        <end position="23"/>
    </location>
</feature>
<dbReference type="InterPro" id="IPR036383">
    <property type="entry name" value="TSP1_rpt_sf"/>
</dbReference>
<evidence type="ECO:0008006" key="9">
    <source>
        <dbReference type="Google" id="ProtNLM"/>
    </source>
</evidence>
<reference evidence="7" key="1">
    <citation type="submission" date="2023-10" db="EMBL/GenBank/DDBJ databases">
        <authorList>
            <person name="Chen Y."/>
            <person name="Shah S."/>
            <person name="Dougan E. K."/>
            <person name="Thang M."/>
            <person name="Chan C."/>
        </authorList>
    </citation>
    <scope>NUCLEOTIDE SEQUENCE [LARGE SCALE GENOMIC DNA]</scope>
</reference>
<accession>A0ABN9TTW7</accession>
<keyword evidence="8" id="KW-1185">Reference proteome</keyword>
<feature type="non-terminal residue" evidence="7">
    <location>
        <position position="169"/>
    </location>
</feature>
<dbReference type="PANTHER" id="PTHR45742:SF8">
    <property type="entry name" value="FLOCCULATION PROTEIN FLO11"/>
    <property type="match status" value="1"/>
</dbReference>
<feature type="region of interest" description="Disordered" evidence="5">
    <location>
        <begin position="133"/>
        <end position="169"/>
    </location>
</feature>
<keyword evidence="6" id="KW-0732">Signal</keyword>
<evidence type="ECO:0000256" key="2">
    <source>
        <dbReference type="ARBA" id="ARBA00022525"/>
    </source>
</evidence>
<dbReference type="SMART" id="SM00209">
    <property type="entry name" value="TSP1"/>
    <property type="match status" value="2"/>
</dbReference>
<gene>
    <name evidence="7" type="ORF">PCOR1329_LOCUS42269</name>
</gene>
<proteinExistence type="predicted"/>
<evidence type="ECO:0000256" key="3">
    <source>
        <dbReference type="ARBA" id="ARBA00022852"/>
    </source>
</evidence>
<dbReference type="EMBL" id="CAUYUJ010015076">
    <property type="protein sequence ID" value="CAK0849629.1"/>
    <property type="molecule type" value="Genomic_DNA"/>
</dbReference>
<evidence type="ECO:0000256" key="4">
    <source>
        <dbReference type="ARBA" id="ARBA00023157"/>
    </source>
</evidence>
<evidence type="ECO:0000256" key="1">
    <source>
        <dbReference type="ARBA" id="ARBA00004613"/>
    </source>
</evidence>
<evidence type="ECO:0000313" key="7">
    <source>
        <dbReference type="EMBL" id="CAK0849629.1"/>
    </source>
</evidence>
<keyword evidence="2" id="KW-0964">Secreted</keyword>
<dbReference type="Pfam" id="PF00090">
    <property type="entry name" value="TSP_1"/>
    <property type="match status" value="2"/>
</dbReference>
<dbReference type="InterPro" id="IPR000884">
    <property type="entry name" value="TSP1_rpt"/>
</dbReference>
<dbReference type="PANTHER" id="PTHR45742">
    <property type="entry name" value="COMPLEMENT COMPONENT C6"/>
    <property type="match status" value="1"/>
</dbReference>
<feature type="chain" id="PRO_5045076290" description="Spondin-like TSP1 domain-containing protein" evidence="6">
    <location>
        <begin position="24"/>
        <end position="169"/>
    </location>
</feature>
<comment type="subcellular location">
    <subcellularLocation>
        <location evidence="1">Secreted</location>
    </subcellularLocation>
</comment>
<dbReference type="Gene3D" id="2.20.100.10">
    <property type="entry name" value="Thrombospondin type-1 (TSP1) repeat"/>
    <property type="match status" value="1"/>
</dbReference>
<evidence type="ECO:0000313" key="8">
    <source>
        <dbReference type="Proteomes" id="UP001189429"/>
    </source>
</evidence>
<keyword evidence="3" id="KW-0204">Cytolysis</keyword>
<organism evidence="7 8">
    <name type="scientific">Prorocentrum cordatum</name>
    <dbReference type="NCBI Taxonomy" id="2364126"/>
    <lineage>
        <taxon>Eukaryota</taxon>
        <taxon>Sar</taxon>
        <taxon>Alveolata</taxon>
        <taxon>Dinophyceae</taxon>
        <taxon>Prorocentrales</taxon>
        <taxon>Prorocentraceae</taxon>
        <taxon>Prorocentrum</taxon>
    </lineage>
</organism>
<dbReference type="Proteomes" id="UP001189429">
    <property type="component" value="Unassembled WGS sequence"/>
</dbReference>
<name>A0ABN9TTW7_9DINO</name>
<keyword evidence="4" id="KW-1015">Disulfide bond</keyword>
<comment type="caution">
    <text evidence="7">The sequence shown here is derived from an EMBL/GenBank/DDBJ whole genome shotgun (WGS) entry which is preliminary data.</text>
</comment>
<evidence type="ECO:0000256" key="6">
    <source>
        <dbReference type="SAM" id="SignalP"/>
    </source>
</evidence>
<dbReference type="PROSITE" id="PS50092">
    <property type="entry name" value="TSP1"/>
    <property type="match status" value="1"/>
</dbReference>
<dbReference type="SUPFAM" id="SSF82895">
    <property type="entry name" value="TSP-1 type 1 repeat"/>
    <property type="match status" value="1"/>
</dbReference>